<gene>
    <name evidence="2" type="ORF">RDB_LOCUS20</name>
</gene>
<evidence type="ECO:0000256" key="1">
    <source>
        <dbReference type="SAM" id="MobiDB-lite"/>
    </source>
</evidence>
<reference evidence="2" key="1">
    <citation type="submission" date="2021-01" db="EMBL/GenBank/DDBJ databases">
        <authorList>
            <person name="Kaushik A."/>
        </authorList>
    </citation>
    <scope>NUCLEOTIDE SEQUENCE</scope>
    <source>
        <strain evidence="2">AG3-T5</strain>
    </source>
</reference>
<organism evidence="2 3">
    <name type="scientific">Rhizoctonia solani</name>
    <dbReference type="NCBI Taxonomy" id="456999"/>
    <lineage>
        <taxon>Eukaryota</taxon>
        <taxon>Fungi</taxon>
        <taxon>Dikarya</taxon>
        <taxon>Basidiomycota</taxon>
        <taxon>Agaricomycotina</taxon>
        <taxon>Agaricomycetes</taxon>
        <taxon>Cantharellales</taxon>
        <taxon>Ceratobasidiaceae</taxon>
        <taxon>Rhizoctonia</taxon>
    </lineage>
</organism>
<protein>
    <submittedName>
        <fullName evidence="2">Uncharacterized protein</fullName>
    </submittedName>
</protein>
<feature type="region of interest" description="Disordered" evidence="1">
    <location>
        <begin position="91"/>
        <end position="135"/>
    </location>
</feature>
<proteinExistence type="predicted"/>
<dbReference type="EMBL" id="CAJMWW010000001">
    <property type="protein sequence ID" value="CAE6394060.1"/>
    <property type="molecule type" value="Genomic_DNA"/>
</dbReference>
<name>A0A8H2WLV6_9AGAM</name>
<dbReference type="AlphaFoldDB" id="A0A8H2WLV6"/>
<comment type="caution">
    <text evidence="2">The sequence shown here is derived from an EMBL/GenBank/DDBJ whole genome shotgun (WGS) entry which is preliminary data.</text>
</comment>
<dbReference type="Proteomes" id="UP000663841">
    <property type="component" value="Unassembled WGS sequence"/>
</dbReference>
<feature type="compositionally biased region" description="Acidic residues" evidence="1">
    <location>
        <begin position="97"/>
        <end position="110"/>
    </location>
</feature>
<evidence type="ECO:0000313" key="3">
    <source>
        <dbReference type="Proteomes" id="UP000663841"/>
    </source>
</evidence>
<accession>A0A8H2WLV6</accession>
<evidence type="ECO:0000313" key="2">
    <source>
        <dbReference type="EMBL" id="CAE6394060.1"/>
    </source>
</evidence>
<sequence>MLVHSSLSSKLLTPLLNTMAPAVTRKLKRQAGSDIEEGSIKQARTSVQNAHACRYPSLRRSDSQVLDINATSAVVEHLPTCEPVSVLSELQHRSKEDDDEAGSTDEESQDETAAWDRRAKAHRHHMLFKQPREPVRKVTRTRAAILIRTASEIALNESDSEDEQPLELVNSYGTSEAATGKVQRLMALRAARATAAKQPEASATLARTAIGAPASTVTITRRVTRAASKSTLTAPVLTSSTLQMMQSVISLEQPQLKSDRVRQSAVDAIAGHRTTKVPSLLVATASAMSTTPSSSSMPSQILRRSWRVAARQQSQL</sequence>